<feature type="compositionally biased region" description="Acidic residues" evidence="1">
    <location>
        <begin position="432"/>
        <end position="454"/>
    </location>
</feature>
<dbReference type="InterPro" id="IPR041489">
    <property type="entry name" value="PDZ_6"/>
</dbReference>
<dbReference type="InterPro" id="IPR036034">
    <property type="entry name" value="PDZ_sf"/>
</dbReference>
<feature type="region of interest" description="Disordered" evidence="1">
    <location>
        <begin position="177"/>
        <end position="199"/>
    </location>
</feature>
<dbReference type="SMART" id="SM00228">
    <property type="entry name" value="PDZ"/>
    <property type="match status" value="3"/>
</dbReference>
<feature type="region of interest" description="Disordered" evidence="1">
    <location>
        <begin position="961"/>
        <end position="983"/>
    </location>
</feature>
<protein>
    <recommendedName>
        <fullName evidence="2">PDZ domain-containing protein</fullName>
    </recommendedName>
</protein>
<feature type="domain" description="PDZ" evidence="2">
    <location>
        <begin position="616"/>
        <end position="699"/>
    </location>
</feature>
<feature type="compositionally biased region" description="Basic and acidic residues" evidence="1">
    <location>
        <begin position="420"/>
        <end position="431"/>
    </location>
</feature>
<name>A0AAW0V3H5_SCYPA</name>
<dbReference type="EMBL" id="JARAKH010000002">
    <property type="protein sequence ID" value="KAK8406571.1"/>
    <property type="molecule type" value="Genomic_DNA"/>
</dbReference>
<accession>A0AAW0V3H5</accession>
<dbReference type="PANTHER" id="PTHR46900">
    <property type="entry name" value="TYROSINE-PROTEIN PHOSPHATASE NON-RECEPTOR TYPE 13"/>
    <property type="match status" value="1"/>
</dbReference>
<keyword evidence="4" id="KW-1185">Reference proteome</keyword>
<feature type="compositionally biased region" description="Polar residues" evidence="1">
    <location>
        <begin position="971"/>
        <end position="983"/>
    </location>
</feature>
<feature type="region of interest" description="Disordered" evidence="1">
    <location>
        <begin position="805"/>
        <end position="904"/>
    </location>
</feature>
<dbReference type="SUPFAM" id="SSF50156">
    <property type="entry name" value="PDZ domain-like"/>
    <property type="match status" value="3"/>
</dbReference>
<dbReference type="Proteomes" id="UP001487740">
    <property type="component" value="Unassembled WGS sequence"/>
</dbReference>
<sequence length="1069" mass="116193">MVGQLMVEDEYTINVKLRRPLREGGCLAPPTLTFNPDSPALTFTPPPDATFRELRATKNVNGRPCLTVGTQPHPGQLSIMPPGEALHVGPPPPPQVMVGRKPLPLVQVFSDDNDLVATNKFTAPQDRAPSPLGPRSGQLALDYPSSAAGTLFVPRIPEHCKSDSGVLYVPPVEEQKLRVQKKDEPPLRGNSRRRRLPELEGQLVPYSGREAASRAAARALLGNVLAPRLDSPRPPSPRPPTTTDMHLSGDLVSLSLGRPRALTWGGHTSALEGERVVEPYGGGVSASHAHATTAAVGGRGAHVSGEAEAPQPVDPAILTSIDLESDHPRHEMPVTDTPQLHHNHHHRHHDLNHNDHVFVHKPPEEGRPVGGRAAKYVVHDDHQLGMGHDNYAFDSETSGHDIYSYDPGYSSERSPEDEERPPLFHAENRDSDVEEEEEEEEEEDDDDDDDDDEQLQSSNLRLHPGHCLSKEDLMKLLPFINEGTIFEVTVIKNLRGLGLAVCGGIESQGPYAGLIRIKKLYPQTPAWLCGQLEVGDILLHANGNPLTGLSSHEALEMLRTTEREVTLEVCRPPPGTFTAGEDVSDGGSGVISTSLTLPSTSHNYLSPSPSFSSCGEFELTLTKVGGSLGFTLRKQDNSILGHTIRTLVREPALSDGRIRPGDKIISVNNTNMCNLSHEEAIAYLRTCPDTVTLKLYRDAMQTPVSPASPTEPDKILKPKPLRKEARDMLTDLAMRKQSPGNSLHMGGSTNSPGTPRRRRLQKTPSPDIKSVVADRWDSLVRESDETLLGSPSLEKKVSLNSIRETEHDASPFGDSQTDDSASTTVRSRHSSAASSCSFTPSVSESRPKRPSFLDLNTGHSCPRKTQFTPPHEVDQSFPSPQGGHYPTGDSPDSAPPLTSAHSDTPAFSHLHQVYHSVNLGVQHPHEDLTMASAASHQNLSGLDGDGPTNQGLLKWKGVVFTPDSEDEDSSTPHSPTGSLSSQKQKLVTLELNRGWNSRLGFSLQQQGDQTVITAIYADSVAAKDGRLKIGDVVVEVNNTNVVGWDSESVIDLLRKTRGKIFLTVQQQPC</sequence>
<dbReference type="InterPro" id="IPR052074">
    <property type="entry name" value="NonRcpt_TyrProt_Phosphatase"/>
</dbReference>
<feature type="region of interest" description="Disordered" evidence="1">
    <location>
        <begin position="701"/>
        <end position="721"/>
    </location>
</feature>
<feature type="compositionally biased region" description="Basic and acidic residues" evidence="1">
    <location>
        <begin position="177"/>
        <end position="186"/>
    </location>
</feature>
<feature type="region of interest" description="Disordered" evidence="1">
    <location>
        <begin position="398"/>
        <end position="463"/>
    </location>
</feature>
<dbReference type="Gene3D" id="2.30.42.10">
    <property type="match status" value="3"/>
</dbReference>
<feature type="region of interest" description="Disordered" evidence="1">
    <location>
        <begin position="225"/>
        <end position="246"/>
    </location>
</feature>
<evidence type="ECO:0000259" key="2">
    <source>
        <dbReference type="PROSITE" id="PS50106"/>
    </source>
</evidence>
<proteinExistence type="predicted"/>
<feature type="region of interest" description="Disordered" evidence="1">
    <location>
        <begin position="736"/>
        <end position="770"/>
    </location>
</feature>
<comment type="caution">
    <text evidence="3">The sequence shown here is derived from an EMBL/GenBank/DDBJ whole genome shotgun (WGS) entry which is preliminary data.</text>
</comment>
<dbReference type="PANTHER" id="PTHR46900:SF4">
    <property type="entry name" value="FERM AND PDZ DOMAIN CONTAINING 2"/>
    <property type="match status" value="1"/>
</dbReference>
<dbReference type="AlphaFoldDB" id="A0AAW0V3H5"/>
<feature type="compositionally biased region" description="Basic and acidic residues" evidence="1">
    <location>
        <begin position="711"/>
        <end position="721"/>
    </location>
</feature>
<evidence type="ECO:0000313" key="4">
    <source>
        <dbReference type="Proteomes" id="UP001487740"/>
    </source>
</evidence>
<dbReference type="EMBL" id="JARAKH010000002">
    <property type="protein sequence ID" value="KAK8406569.1"/>
    <property type="molecule type" value="Genomic_DNA"/>
</dbReference>
<feature type="domain" description="PDZ" evidence="2">
    <location>
        <begin position="487"/>
        <end position="573"/>
    </location>
</feature>
<feature type="compositionally biased region" description="Polar residues" evidence="1">
    <location>
        <begin position="857"/>
        <end position="868"/>
    </location>
</feature>
<evidence type="ECO:0000256" key="1">
    <source>
        <dbReference type="SAM" id="MobiDB-lite"/>
    </source>
</evidence>
<dbReference type="InterPro" id="IPR001478">
    <property type="entry name" value="PDZ"/>
</dbReference>
<feature type="domain" description="PDZ" evidence="2">
    <location>
        <begin position="988"/>
        <end position="1068"/>
    </location>
</feature>
<dbReference type="Pfam" id="PF17820">
    <property type="entry name" value="PDZ_6"/>
    <property type="match status" value="1"/>
</dbReference>
<feature type="compositionally biased region" description="Low complexity" evidence="1">
    <location>
        <begin position="820"/>
        <end position="843"/>
    </location>
</feature>
<organism evidence="3 4">
    <name type="scientific">Scylla paramamosain</name>
    <name type="common">Mud crab</name>
    <dbReference type="NCBI Taxonomy" id="85552"/>
    <lineage>
        <taxon>Eukaryota</taxon>
        <taxon>Metazoa</taxon>
        <taxon>Ecdysozoa</taxon>
        <taxon>Arthropoda</taxon>
        <taxon>Crustacea</taxon>
        <taxon>Multicrustacea</taxon>
        <taxon>Malacostraca</taxon>
        <taxon>Eumalacostraca</taxon>
        <taxon>Eucarida</taxon>
        <taxon>Decapoda</taxon>
        <taxon>Pleocyemata</taxon>
        <taxon>Brachyura</taxon>
        <taxon>Eubrachyura</taxon>
        <taxon>Portunoidea</taxon>
        <taxon>Portunidae</taxon>
        <taxon>Portuninae</taxon>
        <taxon>Scylla</taxon>
    </lineage>
</organism>
<reference evidence="3 4" key="1">
    <citation type="submission" date="2023-03" db="EMBL/GenBank/DDBJ databases">
        <title>High-quality genome of Scylla paramamosain provides insights in environmental adaptation.</title>
        <authorList>
            <person name="Zhang L."/>
        </authorList>
    </citation>
    <scope>NUCLEOTIDE SEQUENCE [LARGE SCALE GENOMIC DNA]</scope>
    <source>
        <strain evidence="3">LZ_2023a</strain>
        <tissue evidence="3">Muscle</tissue>
    </source>
</reference>
<feature type="region of interest" description="Disordered" evidence="1">
    <location>
        <begin position="327"/>
        <end position="349"/>
    </location>
</feature>
<evidence type="ECO:0000313" key="3">
    <source>
        <dbReference type="EMBL" id="KAK8406569.1"/>
    </source>
</evidence>
<dbReference type="PROSITE" id="PS50106">
    <property type="entry name" value="PDZ"/>
    <property type="match status" value="3"/>
</dbReference>
<gene>
    <name evidence="3" type="ORF">O3P69_007291</name>
</gene>
<dbReference type="Pfam" id="PF00595">
    <property type="entry name" value="PDZ"/>
    <property type="match status" value="2"/>
</dbReference>
<dbReference type="EMBL" id="JARAKH010000002">
    <property type="protein sequence ID" value="KAK8406570.1"/>
    <property type="molecule type" value="Genomic_DNA"/>
</dbReference>